<dbReference type="KEGG" id="parq:DSM112329_04959"/>
<dbReference type="AlphaFoldDB" id="A0AAU7B278"/>
<dbReference type="EMBL" id="CP114014">
    <property type="protein sequence ID" value="XAY08063.1"/>
    <property type="molecule type" value="Genomic_DNA"/>
</dbReference>
<feature type="region of interest" description="Disordered" evidence="5">
    <location>
        <begin position="376"/>
        <end position="429"/>
    </location>
</feature>
<keyword evidence="4" id="KW-0808">Transferase</keyword>
<dbReference type="SUPFAM" id="SSF53448">
    <property type="entry name" value="Nucleotide-diphospho-sugar transferases"/>
    <property type="match status" value="2"/>
</dbReference>
<feature type="domain" description="Glycosyltransferase 2-like" evidence="6">
    <location>
        <begin position="6"/>
        <end position="167"/>
    </location>
</feature>
<evidence type="ECO:0000256" key="2">
    <source>
        <dbReference type="ARBA" id="ARBA00006739"/>
    </source>
</evidence>
<proteinExistence type="inferred from homology"/>
<evidence type="ECO:0000256" key="3">
    <source>
        <dbReference type="ARBA" id="ARBA00022676"/>
    </source>
</evidence>
<comment type="pathway">
    <text evidence="1">Cell wall biogenesis; cell wall polysaccharide biosynthesis.</text>
</comment>
<name>A0AAU7B278_9ACTN</name>
<evidence type="ECO:0000313" key="7">
    <source>
        <dbReference type="EMBL" id="XAY08063.1"/>
    </source>
</evidence>
<dbReference type="PANTHER" id="PTHR43179">
    <property type="entry name" value="RHAMNOSYLTRANSFERASE WBBL"/>
    <property type="match status" value="1"/>
</dbReference>
<keyword evidence="3" id="KW-0328">Glycosyltransferase</keyword>
<sequence>MRPSATVILPTRHRAAYLDVALASIVPQARAAGAGVLVVDDGPSADTQAVAARHAVEYLPNDTGTPGLNVARNLGLDAITTDLAIYVDDDVRVHAGWLDALLGAAAALPDDVGVLTGPIVPVFEDHALRMCGREGAPITFLDHGPDDADVPYGWGANMAIRRSAVARVGPFDVSRTSAGDEAEWQDRFRAAGGRVRYVAAAGLDHRRAGDDSRLRSLSLAAYGRGRGARRYDVFKGTAPGLRGELRVLAGCLLHSVRYRCANGLVLAAHSWGRVREAWAPQPPPATPGVDDFLSGSSGTVGGLRGRLRHAADVVADVRTAAPRARARALAGGAAIRDAPTTTGGERRFPRVPAWGNRRSVIGDARAGSERRFSRSLAWGNRRSGPREADAHGERRGADAQAERRFSRDLAWGNRRSVPEGTGGAGGATPDASVLVVGVERPGSLMPAALDELARSRHPVIVAVGPLHPGRGKFEHLNDQLAAHALDDHDWLLVLDDDVALPPAFLDVLIDQATRNGLKLAQPAHRLHSHAAWPVTRRHGAGTRRTTFVEIGPVTLFHRDTFDTLLPFPQELRMGWGLDAHWAAVARDRGWPIGVVDAVPVGHTQAPAGAGYSREAAVDEARAFLAGRPYVTRDEVRSLESYR</sequence>
<dbReference type="InterPro" id="IPR029044">
    <property type="entry name" value="Nucleotide-diphossugar_trans"/>
</dbReference>
<dbReference type="InterPro" id="IPR001173">
    <property type="entry name" value="Glyco_trans_2-like"/>
</dbReference>
<accession>A0AAU7B278</accession>
<organism evidence="7">
    <name type="scientific">Paraconexibacter sp. AEG42_29</name>
    <dbReference type="NCBI Taxonomy" id="2997339"/>
    <lineage>
        <taxon>Bacteria</taxon>
        <taxon>Bacillati</taxon>
        <taxon>Actinomycetota</taxon>
        <taxon>Thermoleophilia</taxon>
        <taxon>Solirubrobacterales</taxon>
        <taxon>Paraconexibacteraceae</taxon>
        <taxon>Paraconexibacter</taxon>
    </lineage>
</organism>
<dbReference type="Pfam" id="PF00535">
    <property type="entry name" value="Glycos_transf_2"/>
    <property type="match status" value="1"/>
</dbReference>
<dbReference type="RefSeq" id="WP_354699248.1">
    <property type="nucleotide sequence ID" value="NZ_CP114014.1"/>
</dbReference>
<gene>
    <name evidence="7" type="ORF">DSM112329_04959</name>
</gene>
<dbReference type="GO" id="GO:0016757">
    <property type="term" value="F:glycosyltransferase activity"/>
    <property type="evidence" value="ECO:0007669"/>
    <property type="project" value="UniProtKB-KW"/>
</dbReference>
<comment type="similarity">
    <text evidence="2">Belongs to the glycosyltransferase 2 family.</text>
</comment>
<dbReference type="CDD" id="cd00761">
    <property type="entry name" value="Glyco_tranf_GTA_type"/>
    <property type="match status" value="1"/>
</dbReference>
<evidence type="ECO:0000256" key="4">
    <source>
        <dbReference type="ARBA" id="ARBA00022679"/>
    </source>
</evidence>
<feature type="compositionally biased region" description="Basic and acidic residues" evidence="5">
    <location>
        <begin position="384"/>
        <end position="407"/>
    </location>
</feature>
<dbReference type="Gene3D" id="3.90.550.10">
    <property type="entry name" value="Spore Coat Polysaccharide Biosynthesis Protein SpsA, Chain A"/>
    <property type="match status" value="2"/>
</dbReference>
<reference evidence="7" key="1">
    <citation type="submission" date="2022-12" db="EMBL/GenBank/DDBJ databases">
        <title>Paraconexibacter alkalitolerans sp. nov. and Baekduia alba sp. nov., isolated from soil and emended description of the genera Paraconexibacter (Chun et al., 2020) and Baekduia (An et al., 2020).</title>
        <authorList>
            <person name="Vieira S."/>
            <person name="Huber K.J."/>
            <person name="Geppert A."/>
            <person name="Wolf J."/>
            <person name="Neumann-Schaal M."/>
            <person name="Muesken M."/>
            <person name="Overmann J."/>
        </authorList>
    </citation>
    <scope>NUCLEOTIDE SEQUENCE</scope>
    <source>
        <strain evidence="7">AEG42_29</strain>
    </source>
</reference>
<dbReference type="PANTHER" id="PTHR43179:SF12">
    <property type="entry name" value="GALACTOFURANOSYLTRANSFERASE GLFT2"/>
    <property type="match status" value="1"/>
</dbReference>
<evidence type="ECO:0000256" key="1">
    <source>
        <dbReference type="ARBA" id="ARBA00004776"/>
    </source>
</evidence>
<protein>
    <recommendedName>
        <fullName evidence="6">Glycosyltransferase 2-like domain-containing protein</fullName>
    </recommendedName>
</protein>
<evidence type="ECO:0000256" key="5">
    <source>
        <dbReference type="SAM" id="MobiDB-lite"/>
    </source>
</evidence>
<evidence type="ECO:0000259" key="6">
    <source>
        <dbReference type="Pfam" id="PF00535"/>
    </source>
</evidence>